<accession>A0ABZ0N6M3</accession>
<dbReference type="EMBL" id="CP134184">
    <property type="protein sequence ID" value="WPA95448.1"/>
    <property type="molecule type" value="Genomic_DNA"/>
</dbReference>
<protein>
    <recommendedName>
        <fullName evidence="3">BZIP domain-containing protein</fullName>
    </recommendedName>
</protein>
<dbReference type="Proteomes" id="UP001302367">
    <property type="component" value="Chromosome 1"/>
</dbReference>
<feature type="compositionally biased region" description="Polar residues" evidence="2">
    <location>
        <begin position="160"/>
        <end position="169"/>
    </location>
</feature>
<reference evidence="4 5" key="1">
    <citation type="submission" date="2023-09" db="EMBL/GenBank/DDBJ databases">
        <title>Complete-Gapless Cercospora beticola genome.</title>
        <authorList>
            <person name="Wyatt N.A."/>
            <person name="Spanner R.E."/>
            <person name="Bolton M.D."/>
        </authorList>
    </citation>
    <scope>NUCLEOTIDE SEQUENCE [LARGE SCALE GENOMIC DNA]</scope>
    <source>
        <strain evidence="4">Cb09-40</strain>
    </source>
</reference>
<dbReference type="InterPro" id="IPR004827">
    <property type="entry name" value="bZIP"/>
</dbReference>
<feature type="domain" description="BZIP" evidence="3">
    <location>
        <begin position="437"/>
        <end position="451"/>
    </location>
</feature>
<dbReference type="RefSeq" id="XP_065458045.1">
    <property type="nucleotide sequence ID" value="XM_065601973.1"/>
</dbReference>
<gene>
    <name evidence="4" type="ORF">RHO25_000047</name>
</gene>
<dbReference type="PROSITE" id="PS00036">
    <property type="entry name" value="BZIP_BASIC"/>
    <property type="match status" value="1"/>
</dbReference>
<keyword evidence="1" id="KW-0175">Coiled coil</keyword>
<name>A0ABZ0N6M3_CERBT</name>
<evidence type="ECO:0000313" key="4">
    <source>
        <dbReference type="EMBL" id="WPA95448.1"/>
    </source>
</evidence>
<dbReference type="CDD" id="cd12193">
    <property type="entry name" value="bZIP_GCN4"/>
    <property type="match status" value="1"/>
</dbReference>
<dbReference type="GeneID" id="35423858"/>
<feature type="region of interest" description="Disordered" evidence="2">
    <location>
        <begin position="382"/>
        <end position="425"/>
    </location>
</feature>
<keyword evidence="5" id="KW-1185">Reference proteome</keyword>
<feature type="coiled-coil region" evidence="1">
    <location>
        <begin position="436"/>
        <end position="483"/>
    </location>
</feature>
<organism evidence="4 5">
    <name type="scientific">Cercospora beticola</name>
    <name type="common">Sugarbeet leaf spot fungus</name>
    <dbReference type="NCBI Taxonomy" id="122368"/>
    <lineage>
        <taxon>Eukaryota</taxon>
        <taxon>Fungi</taxon>
        <taxon>Dikarya</taxon>
        <taxon>Ascomycota</taxon>
        <taxon>Pezizomycotina</taxon>
        <taxon>Dothideomycetes</taxon>
        <taxon>Dothideomycetidae</taxon>
        <taxon>Mycosphaerellales</taxon>
        <taxon>Mycosphaerellaceae</taxon>
        <taxon>Cercospora</taxon>
    </lineage>
</organism>
<evidence type="ECO:0000256" key="1">
    <source>
        <dbReference type="SAM" id="Coils"/>
    </source>
</evidence>
<dbReference type="Pfam" id="PF07716">
    <property type="entry name" value="bZIP_2"/>
    <property type="match status" value="1"/>
</dbReference>
<dbReference type="InterPro" id="IPR046347">
    <property type="entry name" value="bZIP_sf"/>
</dbReference>
<feature type="compositionally biased region" description="Polar residues" evidence="2">
    <location>
        <begin position="109"/>
        <end position="142"/>
    </location>
</feature>
<proteinExistence type="predicted"/>
<feature type="region of interest" description="Disordered" evidence="2">
    <location>
        <begin position="109"/>
        <end position="179"/>
    </location>
</feature>
<dbReference type="Gene3D" id="3.30.160.60">
    <property type="entry name" value="Classic Zinc Finger"/>
    <property type="match status" value="1"/>
</dbReference>
<evidence type="ECO:0000256" key="2">
    <source>
        <dbReference type="SAM" id="MobiDB-lite"/>
    </source>
</evidence>
<evidence type="ECO:0000313" key="5">
    <source>
        <dbReference type="Proteomes" id="UP001302367"/>
    </source>
</evidence>
<dbReference type="SUPFAM" id="SSF57959">
    <property type="entry name" value="Leucine zipper domain"/>
    <property type="match status" value="1"/>
</dbReference>
<evidence type="ECO:0000259" key="3">
    <source>
        <dbReference type="PROSITE" id="PS00036"/>
    </source>
</evidence>
<sequence>MQQACAGEVEIRLVVRVAAACPGREPLGSARWHLEVRRFPHPFLPFFLTFQPYHTPQQTHPFPKWLPLLRPPSVTILGQSTYHFNSTLEASSDLHNSARCLLDTSSVNTYPKPTTASQQQTWPPTPLSARQTPPTPQFSQDFQLFDHPIPQPSRRAASRGPTQLPSFNSALPAGPQANGNYLIAQGDTRTTRPPVPLFHANSTGHLGNQSNIQDTQQLQQLQTDITSFMMGGGGNSAPLDLSTESDLIMDSEINVAYSGTFGDLHAGGDAELFGFDSFGDDFELMGSSTNSFTAVNSDAAPGTISPKDLFADSVPPSASFTNLTTPGSTFLDTPDDYQTSPLFVDQMANDKSWFSLFPEEDNKPAPVAPSMERTSSNTIIVHPGGEGNARKRSSTQASPTPFSPAPKMSDVAGVSARKRDRPLPPILVDENDTVALKRARNTAAARKSRAKKVQERDELETTIAQLQEQVRFWKQKAVDLGADSEEAP</sequence>